<gene>
    <name evidence="2" type="ORF">ACFPCV_37750</name>
</gene>
<comment type="caution">
    <text evidence="2">The sequence shown here is derived from an EMBL/GenBank/DDBJ whole genome shotgun (WGS) entry which is preliminary data.</text>
</comment>
<accession>A0ABV9SE71</accession>
<sequence length="209" mass="23207">MTTSNLSPRPRPRPNTASNSPSAGTGDLASIVDSVLGGSLAGIFERMDWAEDEIKKARARHPKHSDRLYHSFLLLTPTHERMATEFVYRAHCRELLDRVAAGADTRPGTAAEVCCAMLEVTLRTPIRSAAFGLYLRMWRAAGFPEYPEFAEWSVHHEALDHTTIDDHEQFARRKLAVADRRLGVIDCSGQHHGDDVSCVYAASQHKLAS</sequence>
<dbReference type="RefSeq" id="WP_378062232.1">
    <property type="nucleotide sequence ID" value="NZ_JBHSIS010000027.1"/>
</dbReference>
<dbReference type="EMBL" id="JBHSIS010000027">
    <property type="protein sequence ID" value="MFC4859274.1"/>
    <property type="molecule type" value="Genomic_DNA"/>
</dbReference>
<evidence type="ECO:0000256" key="1">
    <source>
        <dbReference type="SAM" id="MobiDB-lite"/>
    </source>
</evidence>
<reference evidence="3" key="1">
    <citation type="journal article" date="2019" name="Int. J. Syst. Evol. Microbiol.">
        <title>The Global Catalogue of Microorganisms (GCM) 10K type strain sequencing project: providing services to taxonomists for standard genome sequencing and annotation.</title>
        <authorList>
            <consortium name="The Broad Institute Genomics Platform"/>
            <consortium name="The Broad Institute Genome Sequencing Center for Infectious Disease"/>
            <person name="Wu L."/>
            <person name="Ma J."/>
        </authorList>
    </citation>
    <scope>NUCLEOTIDE SEQUENCE [LARGE SCALE GENOMIC DNA]</scope>
    <source>
        <strain evidence="3">ZS-22-S1</strain>
    </source>
</reference>
<name>A0ABV9SE71_9PSEU</name>
<dbReference type="Proteomes" id="UP001595859">
    <property type="component" value="Unassembled WGS sequence"/>
</dbReference>
<keyword evidence="3" id="KW-1185">Reference proteome</keyword>
<evidence type="ECO:0008006" key="4">
    <source>
        <dbReference type="Google" id="ProtNLM"/>
    </source>
</evidence>
<organism evidence="2 3">
    <name type="scientific">Actinophytocola glycyrrhizae</name>
    <dbReference type="NCBI Taxonomy" id="2044873"/>
    <lineage>
        <taxon>Bacteria</taxon>
        <taxon>Bacillati</taxon>
        <taxon>Actinomycetota</taxon>
        <taxon>Actinomycetes</taxon>
        <taxon>Pseudonocardiales</taxon>
        <taxon>Pseudonocardiaceae</taxon>
    </lineage>
</organism>
<protein>
    <recommendedName>
        <fullName evidence="4">Heme oxygenase-like protein</fullName>
    </recommendedName>
</protein>
<evidence type="ECO:0000313" key="2">
    <source>
        <dbReference type="EMBL" id="MFC4859274.1"/>
    </source>
</evidence>
<proteinExistence type="predicted"/>
<evidence type="ECO:0000313" key="3">
    <source>
        <dbReference type="Proteomes" id="UP001595859"/>
    </source>
</evidence>
<feature type="region of interest" description="Disordered" evidence="1">
    <location>
        <begin position="1"/>
        <end position="25"/>
    </location>
</feature>